<evidence type="ECO:0000313" key="2">
    <source>
        <dbReference type="EMBL" id="ABQ71546.1"/>
    </source>
</evidence>
<evidence type="ECO:0000313" key="3">
    <source>
        <dbReference type="Proteomes" id="UP000001989"/>
    </source>
</evidence>
<geneLocation type="plasmid" evidence="2 3">
    <name>pSWIT02</name>
</geneLocation>
<name>A0A9J9HGU4_RHIWR</name>
<dbReference type="SUPFAM" id="SSF55781">
    <property type="entry name" value="GAF domain-like"/>
    <property type="match status" value="1"/>
</dbReference>
<dbReference type="PANTHER" id="PTHR30136:SF24">
    <property type="entry name" value="HTH-TYPE TRANSCRIPTIONAL REPRESSOR ALLR"/>
    <property type="match status" value="1"/>
</dbReference>
<dbReference type="Gene3D" id="3.30.450.40">
    <property type="match status" value="1"/>
</dbReference>
<keyword evidence="2" id="KW-0614">Plasmid</keyword>
<feature type="domain" description="IclR-ED" evidence="1">
    <location>
        <begin position="5"/>
        <end position="188"/>
    </location>
</feature>
<dbReference type="GO" id="GO:0003700">
    <property type="term" value="F:DNA-binding transcription factor activity"/>
    <property type="evidence" value="ECO:0007669"/>
    <property type="project" value="TreeGrafter"/>
</dbReference>
<reference evidence="2 3" key="1">
    <citation type="journal article" date="2010" name="J. Bacteriol.">
        <title>Genome sequence of the dioxin-mineralizing bacterium Sphingomonas wittichii RW1.</title>
        <authorList>
            <person name="Miller T.R."/>
            <person name="Delcher A.L."/>
            <person name="Salzberg S.L."/>
            <person name="Saunders E."/>
            <person name="Detter J.C."/>
            <person name="Halden R.U."/>
        </authorList>
    </citation>
    <scope>NUCLEOTIDE SEQUENCE [LARGE SCALE GENOMIC DNA]</scope>
    <source>
        <strain evidence="3">DSM 6014 / CCUG 31198 / JCM 15750 / NBRC 105917 / EY 4224 / RW1</strain>
    </source>
</reference>
<dbReference type="InterPro" id="IPR050707">
    <property type="entry name" value="HTH_MetabolicPath_Reg"/>
</dbReference>
<dbReference type="PROSITE" id="PS51078">
    <property type="entry name" value="ICLR_ED"/>
    <property type="match status" value="1"/>
</dbReference>
<accession>A0A9J9HGU4</accession>
<dbReference type="PANTHER" id="PTHR30136">
    <property type="entry name" value="HELIX-TURN-HELIX TRANSCRIPTIONAL REGULATOR, ICLR FAMILY"/>
    <property type="match status" value="1"/>
</dbReference>
<evidence type="ECO:0000259" key="1">
    <source>
        <dbReference type="PROSITE" id="PS51078"/>
    </source>
</evidence>
<dbReference type="GO" id="GO:0003677">
    <property type="term" value="F:DNA binding"/>
    <property type="evidence" value="ECO:0007669"/>
    <property type="project" value="TreeGrafter"/>
</dbReference>
<dbReference type="InterPro" id="IPR029016">
    <property type="entry name" value="GAF-like_dom_sf"/>
</dbReference>
<protein>
    <submittedName>
        <fullName evidence="2">Transcriptional regulator IclR-like protein</fullName>
    </submittedName>
</protein>
<proteinExistence type="predicted"/>
<keyword evidence="3" id="KW-1185">Reference proteome</keyword>
<dbReference type="KEGG" id="swi:Swit_4926"/>
<dbReference type="Proteomes" id="UP000001989">
    <property type="component" value="Plasmid pSWIT02"/>
</dbReference>
<dbReference type="EMBL" id="CP000701">
    <property type="protein sequence ID" value="ABQ71546.1"/>
    <property type="molecule type" value="Genomic_DNA"/>
</dbReference>
<gene>
    <name evidence="2" type="ordered locus">Swit_4926</name>
</gene>
<dbReference type="AlphaFoldDB" id="A0A9J9HGU4"/>
<dbReference type="GO" id="GO:0045892">
    <property type="term" value="P:negative regulation of DNA-templated transcription"/>
    <property type="evidence" value="ECO:0007669"/>
    <property type="project" value="TreeGrafter"/>
</dbReference>
<organism evidence="2 3">
    <name type="scientific">Rhizorhabdus wittichii (strain DSM 6014 / CCUG 31198 / JCM 15750 / NBRC 105917 / EY 4224 / RW1)</name>
    <name type="common">Sphingomonas wittichii</name>
    <dbReference type="NCBI Taxonomy" id="392499"/>
    <lineage>
        <taxon>Bacteria</taxon>
        <taxon>Pseudomonadati</taxon>
        <taxon>Pseudomonadota</taxon>
        <taxon>Alphaproteobacteria</taxon>
        <taxon>Sphingomonadales</taxon>
        <taxon>Sphingomonadaceae</taxon>
        <taxon>Rhizorhabdus</taxon>
    </lineage>
</organism>
<sequence length="198" mass="21595">MPGRVLIDLQLARPDPTQRLASRLRRPLGRLARRHRVLLHFGILEDGMVTYLVKENGGEVDLFTAESMQLEAYCSAIGKVLLAALPSKQLDNYLRAGPFVALTPNTITNPDAIRGELEVVREAGLAFDRHEIREDLYCFAIPVSGPDGNVIGALSSSFMGSAPPAALFRQLHRSLRRLAADVAHEAPAQSSGFRADLG</sequence>
<dbReference type="Pfam" id="PF01614">
    <property type="entry name" value="IclR_C"/>
    <property type="match status" value="1"/>
</dbReference>
<dbReference type="InterPro" id="IPR014757">
    <property type="entry name" value="Tscrpt_reg_IclR_C"/>
</dbReference>